<dbReference type="PANTHER" id="PTHR48050">
    <property type="entry name" value="STEROL 3-BETA-GLUCOSYLTRANSFERASE"/>
    <property type="match status" value="1"/>
</dbReference>
<dbReference type="CDD" id="cd03784">
    <property type="entry name" value="GT1_Gtf-like"/>
    <property type="match status" value="1"/>
</dbReference>
<evidence type="ECO:0000313" key="5">
    <source>
        <dbReference type="EMBL" id="SMQ45099.1"/>
    </source>
</evidence>
<feature type="compositionally biased region" description="Basic and acidic residues" evidence="2">
    <location>
        <begin position="190"/>
        <end position="202"/>
    </location>
</feature>
<feature type="compositionally biased region" description="Basic and acidic residues" evidence="2">
    <location>
        <begin position="848"/>
        <end position="935"/>
    </location>
</feature>
<dbReference type="InterPro" id="IPR002213">
    <property type="entry name" value="UDP_glucos_trans"/>
</dbReference>
<dbReference type="InterPro" id="IPR004276">
    <property type="entry name" value="GlycoTrans_28_N"/>
</dbReference>
<feature type="region of interest" description="Disordered" evidence="2">
    <location>
        <begin position="843"/>
        <end position="950"/>
    </location>
</feature>
<feature type="domain" description="Glycosyltransferase family 28 N-terminal" evidence="3">
    <location>
        <begin position="306"/>
        <end position="465"/>
    </location>
</feature>
<dbReference type="GO" id="GO:0016906">
    <property type="term" value="F:sterol 3-beta-glucosyltransferase activity"/>
    <property type="evidence" value="ECO:0007669"/>
    <property type="project" value="UniProtKB-ARBA"/>
</dbReference>
<name>A0A1X7RCE6_ZYMT9</name>
<protein>
    <submittedName>
        <fullName evidence="5">Uncharacterized protein</fullName>
    </submittedName>
</protein>
<dbReference type="FunFam" id="3.40.50.2000:FF:000009">
    <property type="entry name" value="Sterol 3-beta-glucosyltransferase UGT80A2"/>
    <property type="match status" value="1"/>
</dbReference>
<evidence type="ECO:0000256" key="2">
    <source>
        <dbReference type="SAM" id="MobiDB-lite"/>
    </source>
</evidence>
<organism evidence="5 6">
    <name type="scientific">Zymoseptoria tritici (strain ST99CH_3D7)</name>
    <dbReference type="NCBI Taxonomy" id="1276538"/>
    <lineage>
        <taxon>Eukaryota</taxon>
        <taxon>Fungi</taxon>
        <taxon>Dikarya</taxon>
        <taxon>Ascomycota</taxon>
        <taxon>Pezizomycotina</taxon>
        <taxon>Dothideomycetes</taxon>
        <taxon>Dothideomycetidae</taxon>
        <taxon>Mycosphaerellales</taxon>
        <taxon>Mycosphaerellaceae</taxon>
        <taxon>Zymoseptoria</taxon>
    </lineage>
</organism>
<evidence type="ECO:0000313" key="6">
    <source>
        <dbReference type="Proteomes" id="UP000215127"/>
    </source>
</evidence>
<feature type="compositionally biased region" description="Polar residues" evidence="2">
    <location>
        <begin position="22"/>
        <end position="32"/>
    </location>
</feature>
<feature type="compositionally biased region" description="Basic and acidic residues" evidence="2">
    <location>
        <begin position="85"/>
        <end position="99"/>
    </location>
</feature>
<feature type="compositionally biased region" description="Polar residues" evidence="2">
    <location>
        <begin position="44"/>
        <end position="56"/>
    </location>
</feature>
<dbReference type="Proteomes" id="UP000215127">
    <property type="component" value="Chromosome 1"/>
</dbReference>
<dbReference type="Pfam" id="PF03033">
    <property type="entry name" value="Glyco_transf_28"/>
    <property type="match status" value="1"/>
</dbReference>
<feature type="compositionally biased region" description="Basic and acidic residues" evidence="2">
    <location>
        <begin position="1191"/>
        <end position="1208"/>
    </location>
</feature>
<dbReference type="InterPro" id="IPR010610">
    <property type="entry name" value="EryCIII-like_C"/>
</dbReference>
<keyword evidence="6" id="KW-1185">Reference proteome</keyword>
<gene>
    <name evidence="5" type="ORF">ZT3D7_G243</name>
</gene>
<feature type="region of interest" description="Disordered" evidence="2">
    <location>
        <begin position="1191"/>
        <end position="1313"/>
    </location>
</feature>
<evidence type="ECO:0000259" key="4">
    <source>
        <dbReference type="Pfam" id="PF06722"/>
    </source>
</evidence>
<proteinExistence type="predicted"/>
<evidence type="ECO:0000259" key="3">
    <source>
        <dbReference type="Pfam" id="PF03033"/>
    </source>
</evidence>
<dbReference type="Gene3D" id="3.40.50.2000">
    <property type="entry name" value="Glycogen Phosphorylase B"/>
    <property type="match status" value="2"/>
</dbReference>
<evidence type="ECO:0000256" key="1">
    <source>
        <dbReference type="ARBA" id="ARBA00022679"/>
    </source>
</evidence>
<dbReference type="InterPro" id="IPR050426">
    <property type="entry name" value="Glycosyltransferase_28"/>
</dbReference>
<dbReference type="SUPFAM" id="SSF53756">
    <property type="entry name" value="UDP-Glycosyltransferase/glycogen phosphorylase"/>
    <property type="match status" value="1"/>
</dbReference>
<dbReference type="EMBL" id="LT853692">
    <property type="protein sequence ID" value="SMQ45099.1"/>
    <property type="molecule type" value="Genomic_DNA"/>
</dbReference>
<feature type="compositionally biased region" description="Acidic residues" evidence="2">
    <location>
        <begin position="1214"/>
        <end position="1223"/>
    </location>
</feature>
<keyword evidence="1" id="KW-0808">Transferase</keyword>
<accession>A0A1X7RCE6</accession>
<dbReference type="Pfam" id="PF06722">
    <property type="entry name" value="EryCIII-like_C"/>
    <property type="match status" value="1"/>
</dbReference>
<dbReference type="FunFam" id="3.40.50.2000:FF:000100">
    <property type="entry name" value="Glycosyltransferase family 1 protein"/>
    <property type="match status" value="1"/>
</dbReference>
<feature type="domain" description="Erythromycin biosynthesis protein CIII-like C-terminal" evidence="4">
    <location>
        <begin position="629"/>
        <end position="732"/>
    </location>
</feature>
<dbReference type="GO" id="GO:0005975">
    <property type="term" value="P:carbohydrate metabolic process"/>
    <property type="evidence" value="ECO:0007669"/>
    <property type="project" value="InterPro"/>
</dbReference>
<feature type="compositionally biased region" description="Acidic residues" evidence="2">
    <location>
        <begin position="161"/>
        <end position="171"/>
    </location>
</feature>
<dbReference type="PANTHER" id="PTHR48050:SF5">
    <property type="entry name" value="UDP-GLUCOSE,STEROL TRANSFERASE"/>
    <property type="match status" value="1"/>
</dbReference>
<feature type="compositionally biased region" description="Basic and acidic residues" evidence="2">
    <location>
        <begin position="1279"/>
        <end position="1288"/>
    </location>
</feature>
<reference evidence="5 6" key="1">
    <citation type="submission" date="2016-06" db="EMBL/GenBank/DDBJ databases">
        <authorList>
            <person name="Kjaerup R.B."/>
            <person name="Dalgaard T.S."/>
            <person name="Juul-Madsen H.R."/>
        </authorList>
    </citation>
    <scope>NUCLEOTIDE SEQUENCE [LARGE SCALE GENOMIC DNA]</scope>
</reference>
<sequence>MATSPEQPARGPSEPTLLRANTGESILPTQGLTGVDFGAHLENDASNDPTTQQSAPKQHPPAEAEGEGSYFPSRSGAGTVSTSQEDVKRTSTTNRRNDPPEEVDFDPPTPKLKTHRTAPIGSTPRPGVLKKSSTFLRSNAMARKRTNTAGGMQYDFGPLEFDSDSSSEDENAGGRQRVKKEDDPASGQKGGEKEQEETDGKTKPKRPRARWGQYTHFNLGNEHFQSKGKVSKRDGRLNISVNETKDTGCIAKALGHTVKHHLDIPGRSKAKVRRHNADHPVADVDADAASVASSLHTTATRPRLNIVIMIIGSRGDIQPFLEIGQILSRDYGHRVRFATHPNFREFVQKETDLEFFSIGGDPSELMAFMVKNPGLIPNLQTIREGEIQRRRTAMGEMFEGMWRSCTNVTDDERDAMNLKMMGDKHPFIADAIIANPPSMAHVHIAERLGIPLHIMFTFPYSPTMAFPHPLANIKKGKSNVDANYVNFMSYPLVEMMTWQGLGDIVNRFRVRTLGLEPVSSLWAPGALYRMQVPYTYMWSPSLCPKPADWGPEIDIAGFVFMDLAKDFKPPDDLAKFLEAGEEPVYIGFGSIVVDDPNAFTEMIFKATKMAGVRALVNKGWGGLGQSNEDTPENIFMLENTPHDWLFPRVKAVVHHGGAGTTAIGLKCAKPTMIVPFFGDQPFWGARVAEAKAGAHECIPWKNLTAEKLAEGIKQCLTEEAQQNVQKLADGMKEEGSGAHNAVKSFHRSLPLAGWHNMRCSILDDRVAVWELKGSSMRLSALAAEILIEKGRVESKDLRLLRHMAWNDFDGPGEPLSGVGGAVMNSLTGIGSGVGMVPVRVAKHMRKRAEHEKKKQDRERRKEERRMRKEGKRADKAEEREEKKGEEKKDIEDKKQDESKQDDKKQDDKKQDDKKQDDKEQDDKEQDQRPGNDRTQTEQTTGSALSADPAEPLAQEVAGDFRTGIISSGAALLTMPLNIHVAVAQGFHNAPRLWGDSTVRKPVRITGFKSGVVAARKELTYGIYDAWTGVVMQPVHGWKDGDTATAKFSGAGTGVGKGLGGFVLKNIAAVIAPPAYIGKGVVVYLQKRNENDGPGSKSWIRRAHLTQGSRDVYRLRNQNDSKQLEDIETRVLDGWQVYEDIWNEAEHTLGKDLSGKWKFRQERKKWHDAGALENVHTAQRALKVRRADGDLEKHFSKRKQEMELAEEPRAPAMEQPEDFEETEDVLPNGRKENETSFATGAEKNKGAKQGGRGQGRQVSVVPEDEQKSESDETVVATPDVEEKGSKDPTHPMPRVDLFKTLSGDRPAIGRLTTA</sequence>
<feature type="region of interest" description="Disordered" evidence="2">
    <location>
        <begin position="1"/>
        <end position="210"/>
    </location>
</feature>
<dbReference type="STRING" id="1276538.A0A1X7RCE6"/>